<feature type="domain" description="Major facilitator superfamily (MFS) profile" evidence="7">
    <location>
        <begin position="41"/>
        <end position="451"/>
    </location>
</feature>
<feature type="transmembrane region" description="Helical" evidence="6">
    <location>
        <begin position="333"/>
        <end position="352"/>
    </location>
</feature>
<dbReference type="Proteomes" id="UP000700596">
    <property type="component" value="Unassembled WGS sequence"/>
</dbReference>
<keyword evidence="2" id="KW-0813">Transport</keyword>
<feature type="transmembrane region" description="Helical" evidence="6">
    <location>
        <begin position="425"/>
        <end position="446"/>
    </location>
</feature>
<dbReference type="FunFam" id="1.20.1250.20:FF:000068">
    <property type="entry name" value="MFS general substrate transporter"/>
    <property type="match status" value="1"/>
</dbReference>
<evidence type="ECO:0000313" key="8">
    <source>
        <dbReference type="EMBL" id="KAH7131984.1"/>
    </source>
</evidence>
<evidence type="ECO:0000256" key="2">
    <source>
        <dbReference type="ARBA" id="ARBA00022448"/>
    </source>
</evidence>
<evidence type="ECO:0000256" key="6">
    <source>
        <dbReference type="SAM" id="Phobius"/>
    </source>
</evidence>
<organism evidence="8 9">
    <name type="scientific">Dendryphion nanum</name>
    <dbReference type="NCBI Taxonomy" id="256645"/>
    <lineage>
        <taxon>Eukaryota</taxon>
        <taxon>Fungi</taxon>
        <taxon>Dikarya</taxon>
        <taxon>Ascomycota</taxon>
        <taxon>Pezizomycotina</taxon>
        <taxon>Dothideomycetes</taxon>
        <taxon>Pleosporomycetidae</taxon>
        <taxon>Pleosporales</taxon>
        <taxon>Torulaceae</taxon>
        <taxon>Dendryphion</taxon>
    </lineage>
</organism>
<dbReference type="FunFam" id="1.20.1250.20:FF:000034">
    <property type="entry name" value="MFS general substrate transporter"/>
    <property type="match status" value="1"/>
</dbReference>
<comment type="caution">
    <text evidence="8">The sequence shown here is derived from an EMBL/GenBank/DDBJ whole genome shotgun (WGS) entry which is preliminary data.</text>
</comment>
<dbReference type="PANTHER" id="PTHR43791:SF57">
    <property type="entry name" value="MAJOR FACILITATOR SUPERFAMILY (MFS) PROFILE DOMAIN-CONTAINING PROTEIN"/>
    <property type="match status" value="1"/>
</dbReference>
<dbReference type="EMBL" id="JAGMWT010000003">
    <property type="protein sequence ID" value="KAH7131984.1"/>
    <property type="molecule type" value="Genomic_DNA"/>
</dbReference>
<dbReference type="PANTHER" id="PTHR43791">
    <property type="entry name" value="PERMEASE-RELATED"/>
    <property type="match status" value="1"/>
</dbReference>
<dbReference type="InterPro" id="IPR036259">
    <property type="entry name" value="MFS_trans_sf"/>
</dbReference>
<feature type="transmembrane region" description="Helical" evidence="6">
    <location>
        <begin position="37"/>
        <end position="54"/>
    </location>
</feature>
<feature type="transmembrane region" description="Helical" evidence="6">
    <location>
        <begin position="133"/>
        <end position="155"/>
    </location>
</feature>
<evidence type="ECO:0000256" key="5">
    <source>
        <dbReference type="ARBA" id="ARBA00023136"/>
    </source>
</evidence>
<evidence type="ECO:0000256" key="4">
    <source>
        <dbReference type="ARBA" id="ARBA00022989"/>
    </source>
</evidence>
<protein>
    <submittedName>
        <fullName evidence="8">Major facilitator superfamily domain-containing protein</fullName>
    </submittedName>
</protein>
<gene>
    <name evidence="8" type="ORF">B0J11DRAFT_211988</name>
</gene>
<feature type="transmembrane region" description="Helical" evidence="6">
    <location>
        <begin position="107"/>
        <end position="127"/>
    </location>
</feature>
<dbReference type="PROSITE" id="PS50850">
    <property type="entry name" value="MFS"/>
    <property type="match status" value="1"/>
</dbReference>
<comment type="subcellular location">
    <subcellularLocation>
        <location evidence="1">Membrane</location>
        <topology evidence="1">Multi-pass membrane protein</topology>
    </subcellularLocation>
</comment>
<evidence type="ECO:0000256" key="3">
    <source>
        <dbReference type="ARBA" id="ARBA00022692"/>
    </source>
</evidence>
<name>A0A9P9E7E5_9PLEO</name>
<evidence type="ECO:0000259" key="7">
    <source>
        <dbReference type="PROSITE" id="PS50850"/>
    </source>
</evidence>
<dbReference type="AlphaFoldDB" id="A0A9P9E7E5"/>
<dbReference type="GO" id="GO:0016020">
    <property type="term" value="C:membrane"/>
    <property type="evidence" value="ECO:0007669"/>
    <property type="project" value="UniProtKB-SubCell"/>
</dbReference>
<keyword evidence="3 6" id="KW-0812">Transmembrane</keyword>
<dbReference type="Gene3D" id="1.20.1250.20">
    <property type="entry name" value="MFS general substrate transporter like domains"/>
    <property type="match status" value="2"/>
</dbReference>
<keyword evidence="9" id="KW-1185">Reference proteome</keyword>
<feature type="transmembrane region" description="Helical" evidence="6">
    <location>
        <begin position="167"/>
        <end position="188"/>
    </location>
</feature>
<dbReference type="GO" id="GO:0022857">
    <property type="term" value="F:transmembrane transporter activity"/>
    <property type="evidence" value="ECO:0007669"/>
    <property type="project" value="InterPro"/>
</dbReference>
<reference evidence="8" key="1">
    <citation type="journal article" date="2021" name="Nat. Commun.">
        <title>Genetic determinants of endophytism in the Arabidopsis root mycobiome.</title>
        <authorList>
            <person name="Mesny F."/>
            <person name="Miyauchi S."/>
            <person name="Thiergart T."/>
            <person name="Pickel B."/>
            <person name="Atanasova L."/>
            <person name="Karlsson M."/>
            <person name="Huettel B."/>
            <person name="Barry K.W."/>
            <person name="Haridas S."/>
            <person name="Chen C."/>
            <person name="Bauer D."/>
            <person name="Andreopoulos W."/>
            <person name="Pangilinan J."/>
            <person name="LaButti K."/>
            <person name="Riley R."/>
            <person name="Lipzen A."/>
            <person name="Clum A."/>
            <person name="Drula E."/>
            <person name="Henrissat B."/>
            <person name="Kohler A."/>
            <person name="Grigoriev I.V."/>
            <person name="Martin F.M."/>
            <person name="Hacquard S."/>
        </authorList>
    </citation>
    <scope>NUCLEOTIDE SEQUENCE</scope>
    <source>
        <strain evidence="8">MPI-CAGE-CH-0243</strain>
    </source>
</reference>
<accession>A0A9P9E7E5</accession>
<feature type="transmembrane region" description="Helical" evidence="6">
    <location>
        <begin position="358"/>
        <end position="380"/>
    </location>
</feature>
<proteinExistence type="predicted"/>
<feature type="transmembrane region" description="Helical" evidence="6">
    <location>
        <begin position="392"/>
        <end position="413"/>
    </location>
</feature>
<dbReference type="InterPro" id="IPR020846">
    <property type="entry name" value="MFS_dom"/>
</dbReference>
<evidence type="ECO:0000256" key="1">
    <source>
        <dbReference type="ARBA" id="ARBA00004141"/>
    </source>
</evidence>
<dbReference type="InterPro" id="IPR011701">
    <property type="entry name" value="MFS"/>
</dbReference>
<feature type="transmembrane region" description="Helical" evidence="6">
    <location>
        <begin position="200"/>
        <end position="223"/>
    </location>
</feature>
<sequence>MAEPKRRVMESVHFHSNVTVSEAEYDEKATGRLLRRIDLYLIPLLALLYLMSFLDRSNIGNARLAGLERDLKMQKLDYNVALAIFFPFYVAAEIPSNLMMKRFRPSIWIPFIMITWGTMTCVMGRVHNYSGLLAARAALGLAEGGLFPGITFYITMWYRRHECGFRMALFFSAATAAGAFGGLLARGIMELDRKLGVSAWAWIFYIDGAITVAIGLIAFGLMYDYPGTAKFLSEVDRFEVQRRLAADRSHLDDSFHSKYIWKAFKDWKIWVHMFITIGIYSPLYTFSLFLPTIIKQLGYTDKMAQLMTVPPYAVACFFCIFAGWMADRHGQRGIYMITFNCIAMIGFIIQLCSLDPKIRYLGTVFGAAGIYPNVSQAVAWNGNNIGGSTKRSVGIAMQVGCGNLGGILSGFTYTYMDAPLFHHGHLIVISLLAMSTVLCIFMRWWCTQENKKRDATDARTGRVNGWTKQAIENQRENGDDAGFFRYTV</sequence>
<feature type="transmembrane region" description="Helical" evidence="6">
    <location>
        <begin position="269"/>
        <end position="289"/>
    </location>
</feature>
<keyword evidence="4 6" id="KW-1133">Transmembrane helix</keyword>
<evidence type="ECO:0000313" key="9">
    <source>
        <dbReference type="Proteomes" id="UP000700596"/>
    </source>
</evidence>
<keyword evidence="5 6" id="KW-0472">Membrane</keyword>
<feature type="transmembrane region" description="Helical" evidence="6">
    <location>
        <begin position="78"/>
        <end position="95"/>
    </location>
</feature>
<dbReference type="SUPFAM" id="SSF103473">
    <property type="entry name" value="MFS general substrate transporter"/>
    <property type="match status" value="1"/>
</dbReference>
<dbReference type="Pfam" id="PF07690">
    <property type="entry name" value="MFS_1"/>
    <property type="match status" value="1"/>
</dbReference>
<feature type="transmembrane region" description="Helical" evidence="6">
    <location>
        <begin position="309"/>
        <end position="326"/>
    </location>
</feature>
<dbReference type="OrthoDB" id="2962993at2759"/>